<proteinExistence type="predicted"/>
<reference evidence="2 3" key="1">
    <citation type="submission" date="2024-07" db="EMBL/GenBank/DDBJ databases">
        <title>Section-level genome sequencing and comparative genomics of Aspergillus sections Usti and Cavernicolus.</title>
        <authorList>
            <consortium name="Lawrence Berkeley National Laboratory"/>
            <person name="Nybo J.L."/>
            <person name="Vesth T.C."/>
            <person name="Theobald S."/>
            <person name="Frisvad J.C."/>
            <person name="Larsen T.O."/>
            <person name="Kjaerboelling I."/>
            <person name="Rothschild-Mancinelli K."/>
            <person name="Lyhne E.K."/>
            <person name="Kogle M.E."/>
            <person name="Barry K."/>
            <person name="Clum A."/>
            <person name="Na H."/>
            <person name="Ledsgaard L."/>
            <person name="Lin J."/>
            <person name="Lipzen A."/>
            <person name="Kuo A."/>
            <person name="Riley R."/>
            <person name="Mondo S."/>
            <person name="Labutti K."/>
            <person name="Haridas S."/>
            <person name="Pangalinan J."/>
            <person name="Salamov A.A."/>
            <person name="Simmons B.A."/>
            <person name="Magnuson J.K."/>
            <person name="Chen J."/>
            <person name="Drula E."/>
            <person name="Henrissat B."/>
            <person name="Wiebenga A."/>
            <person name="Lubbers R.J."/>
            <person name="Gomes A.C."/>
            <person name="Makela M.R."/>
            <person name="Stajich J."/>
            <person name="Grigoriev I.V."/>
            <person name="Mortensen U.H."/>
            <person name="De Vries R.P."/>
            <person name="Baker S.E."/>
            <person name="Andersen M.R."/>
        </authorList>
    </citation>
    <scope>NUCLEOTIDE SEQUENCE [LARGE SCALE GENOMIC DNA]</scope>
    <source>
        <strain evidence="2 3">CBS 588.65</strain>
    </source>
</reference>
<feature type="region of interest" description="Disordered" evidence="1">
    <location>
        <begin position="1"/>
        <end position="33"/>
    </location>
</feature>
<comment type="caution">
    <text evidence="2">The sequence shown here is derived from an EMBL/GenBank/DDBJ whole genome shotgun (WGS) entry which is preliminary data.</text>
</comment>
<evidence type="ECO:0000313" key="2">
    <source>
        <dbReference type="EMBL" id="KAL2802019.1"/>
    </source>
</evidence>
<feature type="region of interest" description="Disordered" evidence="1">
    <location>
        <begin position="72"/>
        <end position="108"/>
    </location>
</feature>
<organism evidence="2 3">
    <name type="scientific">Aspergillus granulosus</name>
    <dbReference type="NCBI Taxonomy" id="176169"/>
    <lineage>
        <taxon>Eukaryota</taxon>
        <taxon>Fungi</taxon>
        <taxon>Dikarya</taxon>
        <taxon>Ascomycota</taxon>
        <taxon>Pezizomycotina</taxon>
        <taxon>Eurotiomycetes</taxon>
        <taxon>Eurotiomycetidae</taxon>
        <taxon>Eurotiales</taxon>
        <taxon>Aspergillaceae</taxon>
        <taxon>Aspergillus</taxon>
        <taxon>Aspergillus subgen. Nidulantes</taxon>
    </lineage>
</organism>
<keyword evidence="3" id="KW-1185">Reference proteome</keyword>
<feature type="compositionally biased region" description="Pro residues" evidence="1">
    <location>
        <begin position="1"/>
        <end position="10"/>
    </location>
</feature>
<sequence length="543" mass="61370">MDPRPNPNVPRPGRATRESSISMPAVSNTSEPTTTEHRFLFVDTQDDVSQVFGVGREKMAFLSKLAHQRRKKESIARLRSTQRTKSQQTAATQENPTQQQQEGLRQALRRQGSRVLTGYLGQGYVDPFDTSSVVMTDAMNMYFHHFRVQLAPTAVPFDGAWEGSLWAQRSATIPALRYIGLFLAAGNKALLETSHGVAQSVNSQTSRDAIRLRIEAIKALNSLLRHPNSAVAQSTMLCVSNMRHCEALHAQFTAIEAHIKGLDTLINLGGGLESMEHTILSVIYQGDISCAALKDSQPCYRILPCFRSKVLHEAEMFRRRSRSYEYGIAIPRSISCSGTRFYKSAWNLELDAELKNALSAASRVFVHFEMGKRFPSLVKPTHNYLSIILLHDLLSLRCLQNNNDLNDPLRRALFVYTYQRIWNFSCFPVTQYIMDGLKESLIPRFTYIQATAPDLLLWILFIGALGSQGYVSHSWFATTLREVAGSLDLVEWPAAESIFVQFFYSDHPGYRRGEDLWKQVMSQSHLDIVPRVSEYISEIPRAK</sequence>
<dbReference type="PANTHER" id="PTHR37540:SF5">
    <property type="entry name" value="TRANSCRIPTION FACTOR DOMAIN-CONTAINING PROTEIN"/>
    <property type="match status" value="1"/>
</dbReference>
<protein>
    <submittedName>
        <fullName evidence="2">Uncharacterized protein</fullName>
    </submittedName>
</protein>
<accession>A0ABR4GTZ6</accession>
<gene>
    <name evidence="2" type="ORF">BJX63DRAFT_416053</name>
</gene>
<feature type="compositionally biased region" description="Polar residues" evidence="1">
    <location>
        <begin position="79"/>
        <end position="103"/>
    </location>
</feature>
<evidence type="ECO:0000256" key="1">
    <source>
        <dbReference type="SAM" id="MobiDB-lite"/>
    </source>
</evidence>
<feature type="compositionally biased region" description="Polar residues" evidence="1">
    <location>
        <begin position="18"/>
        <end position="33"/>
    </location>
</feature>
<dbReference type="PANTHER" id="PTHR37540">
    <property type="entry name" value="TRANSCRIPTION FACTOR (ACR-2), PUTATIVE-RELATED-RELATED"/>
    <property type="match status" value="1"/>
</dbReference>
<dbReference type="EMBL" id="JBFXLT010000216">
    <property type="protein sequence ID" value="KAL2802019.1"/>
    <property type="molecule type" value="Genomic_DNA"/>
</dbReference>
<evidence type="ECO:0000313" key="3">
    <source>
        <dbReference type="Proteomes" id="UP001610334"/>
    </source>
</evidence>
<dbReference type="Proteomes" id="UP001610334">
    <property type="component" value="Unassembled WGS sequence"/>
</dbReference>
<name>A0ABR4GTZ6_9EURO</name>